<protein>
    <recommendedName>
        <fullName evidence="2">Helicase XPB/Ssl2 N-terminal domain-containing protein</fullName>
    </recommendedName>
</protein>
<evidence type="ECO:0008006" key="2">
    <source>
        <dbReference type="Google" id="ProtNLM"/>
    </source>
</evidence>
<proteinExistence type="predicted"/>
<accession>A0AAU7ZRP5</accession>
<evidence type="ECO:0000313" key="1">
    <source>
        <dbReference type="EMBL" id="XCB33600.1"/>
    </source>
</evidence>
<reference evidence="1" key="1">
    <citation type="submission" date="2023-08" db="EMBL/GenBank/DDBJ databases">
        <authorList>
            <person name="Messyasz A."/>
            <person name="Mannisto M.K."/>
            <person name="Kerkhof L.J."/>
            <person name="Haggblom M."/>
        </authorList>
    </citation>
    <scope>NUCLEOTIDE SEQUENCE</scope>
    <source>
        <strain evidence="1">X5P6</strain>
    </source>
</reference>
<name>A0AAU7ZRP5_9BACT</name>
<dbReference type="EMBL" id="CP132942">
    <property type="protein sequence ID" value="XCB33600.1"/>
    <property type="molecule type" value="Genomic_DNA"/>
</dbReference>
<dbReference type="AlphaFoldDB" id="A0AAU7ZRP5"/>
<organism evidence="1">
    <name type="scientific">Tunturiibacter psychrotolerans</name>
    <dbReference type="NCBI Taxonomy" id="3069686"/>
    <lineage>
        <taxon>Bacteria</taxon>
        <taxon>Pseudomonadati</taxon>
        <taxon>Acidobacteriota</taxon>
        <taxon>Terriglobia</taxon>
        <taxon>Terriglobales</taxon>
        <taxon>Acidobacteriaceae</taxon>
        <taxon>Tunturiibacter</taxon>
    </lineage>
</organism>
<dbReference type="KEGG" id="tpsc:RBB77_01580"/>
<dbReference type="RefSeq" id="WP_353064438.1">
    <property type="nucleotide sequence ID" value="NZ_CP132942.1"/>
</dbReference>
<gene>
    <name evidence="1" type="ORF">RBB77_01580</name>
</gene>
<sequence>MTLTIHKLRVHCRSPKGVDRVGPLVNELAHGPLSSEMATHLGPSLDRLAPVIRLNRLRVQIKLPSRNLNSKTLANAWSREFALALHRALAHPTSDGTISSCRYETSAAYKSAMLHHIATKGSASCWEFPELVQRPGSSPAQIALGFLLEEPDLIGEVAAQLDRRGQLESLLVLWDELSLERIMQATAGAERNGALSLKDLIDLARAAASAGGLRSEWAFAGRRQAIRLWTRMHSRFPLRGLWHGLRLLQKFLEIPMLLMLRDPALLGAPRSFPPWSEAIVAAGAFANPTSLFSSERLASRDDGEVPTGADLTGASSPNLLSVLEALRSLVPSAAAPLAARGRGVMLQWISSDHAGLLLMVSVVQRLDLWQLIRKPEFIRFGGPRALSFLLAGAGMALLGAPVTADYIDPLVALFAGMFAEPDLAGMRQFFSVTDAGAVAGLVQAETWEQALDLLAVELSRVFAGRVRGFRQASREAVRKQFIRVPGRVLVEPSRVLVVLEHSPWHVALHLSGMDEPLGSVQWLGQRRLEFVLEGL</sequence>
<reference evidence="1" key="2">
    <citation type="journal article" date="2024" name="Environ. Microbiol.">
        <title>Genome analysis and description of Tunturibacter gen. nov. expands the diversity of Terriglobia in tundra soils.</title>
        <authorList>
            <person name="Messyasz A."/>
            <person name="Mannisto M.K."/>
            <person name="Kerkhof L.J."/>
            <person name="Haggblom M.M."/>
        </authorList>
    </citation>
    <scope>NUCLEOTIDE SEQUENCE</scope>
    <source>
        <strain evidence="1">X5P6</strain>
    </source>
</reference>